<sequence length="278" mass="28067">MASDEAGQELTEDAGWSGGARLLAAAALLVVALGVVAVLATLSRPARLGVAFSGGSLPPAAGSAAPGGVGAAESAAEQTLAAPLSGRRRADFELVDGLTTFELRIIDLGEDLYRISTPADAGVTPRPEVTGDRVRLRVGGNGGAGPSEVQVLLNSRATWRLRLVGGVREQLLDLGAGRLAGVELAGGSARTRLRLPALTGPLTVRLTGGVHDLVVTVPGAPPARVRVGAGAGAVSVYRDRRDGVGAGELLGSPGWDRARVRLYLDLVAGANTVTVATG</sequence>
<evidence type="ECO:0000313" key="2">
    <source>
        <dbReference type="EMBL" id="SBT39417.1"/>
    </source>
</evidence>
<name>A0A1A8Z649_9ACTN</name>
<keyword evidence="1" id="KW-1133">Transmembrane helix</keyword>
<evidence type="ECO:0000256" key="1">
    <source>
        <dbReference type="SAM" id="Phobius"/>
    </source>
</evidence>
<dbReference type="PATRIC" id="fig|261654.4.peg.923"/>
<keyword evidence="3" id="KW-1185">Reference proteome</keyword>
<organism evidence="2 3">
    <name type="scientific">Micromonospora auratinigra</name>
    <dbReference type="NCBI Taxonomy" id="261654"/>
    <lineage>
        <taxon>Bacteria</taxon>
        <taxon>Bacillati</taxon>
        <taxon>Actinomycetota</taxon>
        <taxon>Actinomycetes</taxon>
        <taxon>Micromonosporales</taxon>
        <taxon>Micromonosporaceae</taxon>
        <taxon>Micromonospora</taxon>
    </lineage>
</organism>
<feature type="transmembrane region" description="Helical" evidence="1">
    <location>
        <begin position="20"/>
        <end position="42"/>
    </location>
</feature>
<proteinExistence type="predicted"/>
<reference evidence="3" key="1">
    <citation type="submission" date="2016-06" db="EMBL/GenBank/DDBJ databases">
        <authorList>
            <person name="Varghese N."/>
            <person name="Submissions Spin"/>
        </authorList>
    </citation>
    <scope>NUCLEOTIDE SEQUENCE [LARGE SCALE GENOMIC DNA]</scope>
    <source>
        <strain evidence="3">DSM 44815</strain>
    </source>
</reference>
<dbReference type="RefSeq" id="WP_231921321.1">
    <property type="nucleotide sequence ID" value="NZ_LT594323.1"/>
</dbReference>
<gene>
    <name evidence="2" type="ORF">GA0070611_0897</name>
</gene>
<dbReference type="STRING" id="261654.GA0070611_0897"/>
<keyword evidence="1" id="KW-0472">Membrane</keyword>
<evidence type="ECO:0000313" key="3">
    <source>
        <dbReference type="Proteomes" id="UP000199385"/>
    </source>
</evidence>
<dbReference type="Proteomes" id="UP000199385">
    <property type="component" value="Chromosome I"/>
</dbReference>
<dbReference type="AlphaFoldDB" id="A0A1A8Z649"/>
<keyword evidence="1" id="KW-0812">Transmembrane</keyword>
<accession>A0A1A8Z649</accession>
<dbReference type="EMBL" id="LT594323">
    <property type="protein sequence ID" value="SBT39417.1"/>
    <property type="molecule type" value="Genomic_DNA"/>
</dbReference>
<evidence type="ECO:0008006" key="4">
    <source>
        <dbReference type="Google" id="ProtNLM"/>
    </source>
</evidence>
<protein>
    <recommendedName>
        <fullName evidence="4">DUF2154 domain-containing protein</fullName>
    </recommendedName>
</protein>